<dbReference type="VEuPathDB" id="FungiDB:VP01_4756g1"/>
<dbReference type="EMBL" id="LAVV01009896">
    <property type="protein sequence ID" value="KNZ49834.1"/>
    <property type="molecule type" value="Genomic_DNA"/>
</dbReference>
<evidence type="ECO:0000313" key="1">
    <source>
        <dbReference type="EMBL" id="KNZ49834.1"/>
    </source>
</evidence>
<sequence length="368" mass="41936">MGSMWSLRCKLQILARSATFSFTYCKNDVAPSLLIFPKSTDYSVSTLSPVLFDETKNCLISHHKHTARHTQFLFCPLSLHSRCHAGGHKLKTPRALNLNTGTSPPSRLPDHYTQASQISISTLHVSNSFKSINCLVSVNQPDPTQSLSFHFPFNCTRPLLTTPIHPQNPSSSLMSSSLTSKHPCMWYAFFSQNLIFSSFSMIIPYADAPDTPVVIRLFHMRNVDKHRHRGCLRTYGRFKKELQGIFTRHGHLFLMSLFVLQYTCLDCFRIFALCPVNLLCSSGLSDILPQYCFLPSPHIFINFLIPGGSAWEIHSTSSMLLLDECYLAYFESFVNTSVINRGSVFKYSIMIYYGKFNPHHLKWLQNEQ</sequence>
<keyword evidence="2" id="KW-1185">Reference proteome</keyword>
<gene>
    <name evidence="1" type="ORF">VP01_4756g1</name>
</gene>
<comment type="caution">
    <text evidence="1">The sequence shown here is derived from an EMBL/GenBank/DDBJ whole genome shotgun (WGS) entry which is preliminary data.</text>
</comment>
<organism evidence="1 2">
    <name type="scientific">Puccinia sorghi</name>
    <dbReference type="NCBI Taxonomy" id="27349"/>
    <lineage>
        <taxon>Eukaryota</taxon>
        <taxon>Fungi</taxon>
        <taxon>Dikarya</taxon>
        <taxon>Basidiomycota</taxon>
        <taxon>Pucciniomycotina</taxon>
        <taxon>Pucciniomycetes</taxon>
        <taxon>Pucciniales</taxon>
        <taxon>Pucciniaceae</taxon>
        <taxon>Puccinia</taxon>
    </lineage>
</organism>
<accession>A0A0L6UMU6</accession>
<dbReference type="Proteomes" id="UP000037035">
    <property type="component" value="Unassembled WGS sequence"/>
</dbReference>
<dbReference type="AlphaFoldDB" id="A0A0L6UMU6"/>
<reference evidence="1 2" key="1">
    <citation type="submission" date="2015-08" db="EMBL/GenBank/DDBJ databases">
        <title>Next Generation Sequencing and Analysis of the Genome of Puccinia sorghi L Schw, the Causal Agent of Maize Common Rust.</title>
        <authorList>
            <person name="Rochi L."/>
            <person name="Burguener G."/>
            <person name="Darino M."/>
            <person name="Turjanski A."/>
            <person name="Kreff E."/>
            <person name="Dieguez M.J."/>
            <person name="Sacco F."/>
        </authorList>
    </citation>
    <scope>NUCLEOTIDE SEQUENCE [LARGE SCALE GENOMIC DNA]</scope>
    <source>
        <strain evidence="1 2">RO10H11247</strain>
    </source>
</reference>
<evidence type="ECO:0000313" key="2">
    <source>
        <dbReference type="Proteomes" id="UP000037035"/>
    </source>
</evidence>
<name>A0A0L6UMU6_9BASI</name>
<proteinExistence type="predicted"/>
<protein>
    <submittedName>
        <fullName evidence="1">Putative signal peptide protein</fullName>
    </submittedName>
</protein>